<name>E6J1E4_STRAP</name>
<evidence type="ECO:0000256" key="1">
    <source>
        <dbReference type="ARBA" id="ARBA00009512"/>
    </source>
</evidence>
<keyword evidence="3 8" id="KW-0694">RNA-binding</keyword>
<evidence type="ECO:0000313" key="10">
    <source>
        <dbReference type="Proteomes" id="UP000002973"/>
    </source>
</evidence>
<dbReference type="InterPro" id="IPR000529">
    <property type="entry name" value="Ribosomal_bS6"/>
</dbReference>
<dbReference type="Pfam" id="PF01250">
    <property type="entry name" value="Ribosomal_S6"/>
    <property type="match status" value="1"/>
</dbReference>
<dbReference type="CDD" id="cd00473">
    <property type="entry name" value="bS6"/>
    <property type="match status" value="1"/>
</dbReference>
<dbReference type="GO" id="GO:0006412">
    <property type="term" value="P:translation"/>
    <property type="evidence" value="ECO:0007669"/>
    <property type="project" value="UniProtKB-UniRule"/>
</dbReference>
<dbReference type="SUPFAM" id="SSF54995">
    <property type="entry name" value="Ribosomal protein S6"/>
    <property type="match status" value="1"/>
</dbReference>
<reference evidence="9 10" key="1">
    <citation type="submission" date="2010-11" db="EMBL/GenBank/DDBJ databases">
        <authorList>
            <person name="Weinstock G."/>
            <person name="Sodergren E."/>
            <person name="Clifton S."/>
            <person name="Fulton L."/>
            <person name="Fulton B."/>
            <person name="Courtney L."/>
            <person name="Fronick C."/>
            <person name="Harrison M."/>
            <person name="Strong C."/>
            <person name="Farmer C."/>
            <person name="Delahaunty K."/>
            <person name="Markovic C."/>
            <person name="Hall O."/>
            <person name="Minx P."/>
            <person name="Tomlinson C."/>
            <person name="Mitreva M."/>
            <person name="Hou S."/>
            <person name="Chen J."/>
            <person name="Wollam A."/>
            <person name="Pepin K.H."/>
            <person name="Johnson M."/>
            <person name="Bhonagiri V."/>
            <person name="Zhang X."/>
            <person name="Suruliraj S."/>
            <person name="Warren W."/>
            <person name="Chinwalla A."/>
            <person name="Mardis E.R."/>
            <person name="Wilson R.K."/>
        </authorList>
    </citation>
    <scope>NUCLEOTIDE SEQUENCE [LARGE SCALE GENOMIC DNA]</scope>
    <source>
        <strain evidence="9 10">F0211</strain>
    </source>
</reference>
<dbReference type="PANTHER" id="PTHR21011:SF1">
    <property type="entry name" value="SMALL RIBOSOMAL SUBUNIT PROTEIN BS6M"/>
    <property type="match status" value="1"/>
</dbReference>
<protein>
    <recommendedName>
        <fullName evidence="7 8">Small ribosomal subunit protein bS6</fullName>
    </recommendedName>
</protein>
<dbReference type="PANTHER" id="PTHR21011">
    <property type="entry name" value="MITOCHONDRIAL 28S RIBOSOMAL PROTEIN S6"/>
    <property type="match status" value="1"/>
</dbReference>
<dbReference type="GO" id="GO:0070181">
    <property type="term" value="F:small ribosomal subunit rRNA binding"/>
    <property type="evidence" value="ECO:0007669"/>
    <property type="project" value="TreeGrafter"/>
</dbReference>
<dbReference type="EMBL" id="AECT01000018">
    <property type="protein sequence ID" value="EFU22343.1"/>
    <property type="molecule type" value="Genomic_DNA"/>
</dbReference>
<comment type="similarity">
    <text evidence="1 8">Belongs to the bacterial ribosomal protein bS6 family.</text>
</comment>
<evidence type="ECO:0000256" key="8">
    <source>
        <dbReference type="HAMAP-Rule" id="MF_00360"/>
    </source>
</evidence>
<dbReference type="Proteomes" id="UP000002973">
    <property type="component" value="Unassembled WGS sequence"/>
</dbReference>
<keyword evidence="5 8" id="KW-0687">Ribonucleoprotein</keyword>
<keyword evidence="4 8" id="KW-0689">Ribosomal protein</keyword>
<dbReference type="eggNOG" id="COG0360">
    <property type="taxonomic scope" value="Bacteria"/>
</dbReference>
<evidence type="ECO:0000256" key="4">
    <source>
        <dbReference type="ARBA" id="ARBA00022980"/>
    </source>
</evidence>
<evidence type="ECO:0000313" key="9">
    <source>
        <dbReference type="EMBL" id="EFU22343.1"/>
    </source>
</evidence>
<dbReference type="InterPro" id="IPR014717">
    <property type="entry name" value="Transl_elong_EF1B/ribsomal_bS6"/>
</dbReference>
<accession>E6J1E4</accession>
<evidence type="ECO:0000256" key="3">
    <source>
        <dbReference type="ARBA" id="ARBA00022884"/>
    </source>
</evidence>
<dbReference type="AlphaFoldDB" id="E6J1E4"/>
<keyword evidence="2 8" id="KW-0699">rRNA-binding</keyword>
<dbReference type="InterPro" id="IPR020814">
    <property type="entry name" value="Ribosomal_S6_plastid/chlpt"/>
</dbReference>
<comment type="function">
    <text evidence="6 8">Binds together with bS18 to 16S ribosomal RNA.</text>
</comment>
<dbReference type="InterPro" id="IPR035980">
    <property type="entry name" value="Ribosomal_bS6_sf"/>
</dbReference>
<sequence length="141" mass="16487">MLFTKTKIEFFLLFPRMFSIIVIREKTSLTPCNVWGSLDQKEEKSMAKYEILYIIRPNIEEEAKNALVARFDSILTDNGATVVESKDWEKRRLAYEIQDFREGLYHIVNVEAEDAVALNEFDRLSKINADILRHMIVKLDA</sequence>
<dbReference type="GO" id="GO:0005840">
    <property type="term" value="C:ribosome"/>
    <property type="evidence" value="ECO:0007669"/>
    <property type="project" value="UniProtKB-KW"/>
</dbReference>
<dbReference type="HAMAP" id="MF_00360">
    <property type="entry name" value="Ribosomal_bS6"/>
    <property type="match status" value="1"/>
</dbReference>
<dbReference type="Gene3D" id="3.30.70.60">
    <property type="match status" value="1"/>
</dbReference>
<evidence type="ECO:0000256" key="5">
    <source>
        <dbReference type="ARBA" id="ARBA00023274"/>
    </source>
</evidence>
<dbReference type="NCBIfam" id="TIGR00166">
    <property type="entry name" value="S6"/>
    <property type="match status" value="1"/>
</dbReference>
<evidence type="ECO:0000256" key="7">
    <source>
        <dbReference type="ARBA" id="ARBA00035294"/>
    </source>
</evidence>
<gene>
    <name evidence="8 9" type="primary">rpsF</name>
    <name evidence="9" type="ORF">HMPREF0813_01069</name>
</gene>
<dbReference type="GO" id="GO:1990904">
    <property type="term" value="C:ribonucleoprotein complex"/>
    <property type="evidence" value="ECO:0007669"/>
    <property type="project" value="UniProtKB-KW"/>
</dbReference>
<proteinExistence type="inferred from homology"/>
<dbReference type="GO" id="GO:0003735">
    <property type="term" value="F:structural constituent of ribosome"/>
    <property type="evidence" value="ECO:0007669"/>
    <property type="project" value="InterPro"/>
</dbReference>
<evidence type="ECO:0000256" key="2">
    <source>
        <dbReference type="ARBA" id="ARBA00022730"/>
    </source>
</evidence>
<evidence type="ECO:0000256" key="6">
    <source>
        <dbReference type="ARBA" id="ARBA00035104"/>
    </source>
</evidence>
<organism evidence="9 10">
    <name type="scientific">Streptococcus anginosus F0211</name>
    <dbReference type="NCBI Taxonomy" id="706437"/>
    <lineage>
        <taxon>Bacteria</taxon>
        <taxon>Bacillati</taxon>
        <taxon>Bacillota</taxon>
        <taxon>Bacilli</taxon>
        <taxon>Lactobacillales</taxon>
        <taxon>Streptococcaceae</taxon>
        <taxon>Streptococcus</taxon>
        <taxon>Streptococcus anginosus group</taxon>
    </lineage>
</organism>
<dbReference type="GO" id="GO:0005737">
    <property type="term" value="C:cytoplasm"/>
    <property type="evidence" value="ECO:0007669"/>
    <property type="project" value="UniProtKB-ARBA"/>
</dbReference>
<dbReference type="FunFam" id="3.30.70.60:FF:000002">
    <property type="entry name" value="30S ribosomal protein S6"/>
    <property type="match status" value="1"/>
</dbReference>
<comment type="caution">
    <text evidence="9">The sequence shown here is derived from an EMBL/GenBank/DDBJ whole genome shotgun (WGS) entry which is preliminary data.</text>
</comment>